<comment type="caution">
    <text evidence="3">The sequence shown here is derived from an EMBL/GenBank/DDBJ whole genome shotgun (WGS) entry which is preliminary data.</text>
</comment>
<keyword evidence="4" id="KW-1185">Reference proteome</keyword>
<reference evidence="3" key="1">
    <citation type="journal article" date="2020" name="BMC Genomics">
        <title>Correction to: Identification and distribution of gene clusters required for synthesis of sphingolipid metabolism inhibitors in diverse species of the filamentous fungus Fusarium.</title>
        <authorList>
            <person name="Kim H.S."/>
            <person name="Lohmar J.M."/>
            <person name="Busman M."/>
            <person name="Brown D.W."/>
            <person name="Naumann T.A."/>
            <person name="Divon H.H."/>
            <person name="Lysoe E."/>
            <person name="Uhlig S."/>
            <person name="Proctor R.H."/>
        </authorList>
    </citation>
    <scope>NUCLEOTIDE SEQUENCE</scope>
    <source>
        <strain evidence="3">NRRL 45417</strain>
    </source>
</reference>
<accession>A0A8H4TNB8</accession>
<feature type="chain" id="PRO_5034401098" evidence="2">
    <location>
        <begin position="22"/>
        <end position="439"/>
    </location>
</feature>
<dbReference type="Proteomes" id="UP000604273">
    <property type="component" value="Unassembled WGS sequence"/>
</dbReference>
<evidence type="ECO:0000313" key="3">
    <source>
        <dbReference type="EMBL" id="KAF4961153.1"/>
    </source>
</evidence>
<reference evidence="3" key="2">
    <citation type="submission" date="2020-05" db="EMBL/GenBank/DDBJ databases">
        <authorList>
            <person name="Kim H.-S."/>
            <person name="Proctor R.H."/>
            <person name="Brown D.W."/>
        </authorList>
    </citation>
    <scope>NUCLEOTIDE SEQUENCE</scope>
    <source>
        <strain evidence="3">NRRL 45417</strain>
    </source>
</reference>
<protein>
    <submittedName>
        <fullName evidence="3">Uncharacterized protein</fullName>
    </submittedName>
</protein>
<sequence length="439" mass="45354">MRFTNPKSLVVFTALPLLAACFSITKTADDDTVASAIFTGPGLTITNVNALSESSMGTFTDGPFGLGCGGILTSGKATGTYLMGDRNVDNGIGSGGQYDYVCASGSQNINALQVQLELASGYNGVRIEFVFATQEAPSFLANMDAISILDPPLVRTIPAPPAGPMVLVISVCDVGDALNDSGFLVGAEAFVECDYGSGEVEIKYAFTTSTLPPGEQPYTSTITASGTSPGTFIVFVEPTGATTTTSEPATTADETTTIGETTVTTTAEPTTTTTDDLTTTTGQVTKTTEESTTAAETTITTIDELTTTEMTVLVIHETTTTTAVISTKSSSTTEETTITEPSTIVVTSELETLTADEAPVSLADTTTSIQIEFSTSVDIETVLSTTSEVTSTSVNQGPIISDTSTSEAIVSTSEELIGPTNKETALGFDLLMDFASGGR</sequence>
<name>A0A8H4TNB8_9HYPO</name>
<dbReference type="AlphaFoldDB" id="A0A8H4TNB8"/>
<feature type="region of interest" description="Disordered" evidence="1">
    <location>
        <begin position="266"/>
        <end position="294"/>
    </location>
</feature>
<proteinExistence type="predicted"/>
<dbReference type="EMBL" id="JABFAI010000007">
    <property type="protein sequence ID" value="KAF4961153.1"/>
    <property type="molecule type" value="Genomic_DNA"/>
</dbReference>
<evidence type="ECO:0000313" key="4">
    <source>
        <dbReference type="Proteomes" id="UP000604273"/>
    </source>
</evidence>
<gene>
    <name evidence="3" type="ORF">FGADI_389</name>
</gene>
<evidence type="ECO:0000256" key="2">
    <source>
        <dbReference type="SAM" id="SignalP"/>
    </source>
</evidence>
<dbReference type="OrthoDB" id="2019572at2759"/>
<evidence type="ECO:0000256" key="1">
    <source>
        <dbReference type="SAM" id="MobiDB-lite"/>
    </source>
</evidence>
<feature type="signal peptide" evidence="2">
    <location>
        <begin position="1"/>
        <end position="21"/>
    </location>
</feature>
<organism evidence="3 4">
    <name type="scientific">Fusarium gaditjirri</name>
    <dbReference type="NCBI Taxonomy" id="282569"/>
    <lineage>
        <taxon>Eukaryota</taxon>
        <taxon>Fungi</taxon>
        <taxon>Dikarya</taxon>
        <taxon>Ascomycota</taxon>
        <taxon>Pezizomycotina</taxon>
        <taxon>Sordariomycetes</taxon>
        <taxon>Hypocreomycetidae</taxon>
        <taxon>Hypocreales</taxon>
        <taxon>Nectriaceae</taxon>
        <taxon>Fusarium</taxon>
        <taxon>Fusarium nisikadoi species complex</taxon>
    </lineage>
</organism>
<dbReference type="PROSITE" id="PS51257">
    <property type="entry name" value="PROKAR_LIPOPROTEIN"/>
    <property type="match status" value="1"/>
</dbReference>
<keyword evidence="2" id="KW-0732">Signal</keyword>